<protein>
    <submittedName>
        <fullName evidence="2">Dynamin-related protein 4A</fullName>
    </submittedName>
</protein>
<dbReference type="InterPro" id="IPR022812">
    <property type="entry name" value="Dynamin"/>
</dbReference>
<gene>
    <name evidence="2" type="primary">DRP4A</name>
    <name evidence="2" type="ORF">KSP39_PZI001756</name>
</gene>
<keyword evidence="3" id="KW-1185">Reference proteome</keyword>
<evidence type="ECO:0000313" key="3">
    <source>
        <dbReference type="Proteomes" id="UP001418222"/>
    </source>
</evidence>
<dbReference type="EMBL" id="JBBWWQ010000002">
    <property type="protein sequence ID" value="KAK8954122.1"/>
    <property type="molecule type" value="Genomic_DNA"/>
</dbReference>
<dbReference type="Proteomes" id="UP001418222">
    <property type="component" value="Unassembled WGS sequence"/>
</dbReference>
<accession>A0AAP0BZS6</accession>
<evidence type="ECO:0000313" key="2">
    <source>
        <dbReference type="EMBL" id="KAK8954122.1"/>
    </source>
</evidence>
<comment type="caution">
    <text evidence="2">The sequence shown here is derived from an EMBL/GenBank/DDBJ whole genome shotgun (WGS) entry which is preliminary data.</text>
</comment>
<dbReference type="SUPFAM" id="SSF52540">
    <property type="entry name" value="P-loop containing nucleoside triphosphate hydrolases"/>
    <property type="match status" value="1"/>
</dbReference>
<sequence>MANPLICSYTKCIRPLLDTVNGLHQQNILEEGVELPTIVVVGDQSSGKASVIESLADINLPQGEESIEDAIQVVTNQIAGKGKSYSDTPFTLMFHKHGVPELTIIDLSECPLASAARETGYFSSITMSYIHPSNNILLNMLSAGSDLSISQSTRMCRQVDDRGEHTLS</sequence>
<dbReference type="GO" id="GO:0016020">
    <property type="term" value="C:membrane"/>
    <property type="evidence" value="ECO:0007669"/>
    <property type="project" value="TreeGrafter"/>
</dbReference>
<dbReference type="InterPro" id="IPR027417">
    <property type="entry name" value="P-loop_NTPase"/>
</dbReference>
<dbReference type="GO" id="GO:0005874">
    <property type="term" value="C:microtubule"/>
    <property type="evidence" value="ECO:0007669"/>
    <property type="project" value="TreeGrafter"/>
</dbReference>
<dbReference type="InterPro" id="IPR045063">
    <property type="entry name" value="Dynamin_N"/>
</dbReference>
<dbReference type="PANTHER" id="PTHR11566">
    <property type="entry name" value="DYNAMIN"/>
    <property type="match status" value="1"/>
</dbReference>
<evidence type="ECO:0000259" key="1">
    <source>
        <dbReference type="Pfam" id="PF00350"/>
    </source>
</evidence>
<dbReference type="GO" id="GO:0008017">
    <property type="term" value="F:microtubule binding"/>
    <property type="evidence" value="ECO:0007669"/>
    <property type="project" value="TreeGrafter"/>
</dbReference>
<dbReference type="GO" id="GO:0003924">
    <property type="term" value="F:GTPase activity"/>
    <property type="evidence" value="ECO:0007669"/>
    <property type="project" value="TreeGrafter"/>
</dbReference>
<dbReference type="Gene3D" id="3.40.50.300">
    <property type="entry name" value="P-loop containing nucleotide triphosphate hydrolases"/>
    <property type="match status" value="2"/>
</dbReference>
<reference evidence="2 3" key="1">
    <citation type="journal article" date="2022" name="Nat. Plants">
        <title>Genomes of leafy and leafless Platanthera orchids illuminate the evolution of mycoheterotrophy.</title>
        <authorList>
            <person name="Li M.H."/>
            <person name="Liu K.W."/>
            <person name="Li Z."/>
            <person name="Lu H.C."/>
            <person name="Ye Q.L."/>
            <person name="Zhang D."/>
            <person name="Wang J.Y."/>
            <person name="Li Y.F."/>
            <person name="Zhong Z.M."/>
            <person name="Liu X."/>
            <person name="Yu X."/>
            <person name="Liu D.K."/>
            <person name="Tu X.D."/>
            <person name="Liu B."/>
            <person name="Hao Y."/>
            <person name="Liao X.Y."/>
            <person name="Jiang Y.T."/>
            <person name="Sun W.H."/>
            <person name="Chen J."/>
            <person name="Chen Y.Q."/>
            <person name="Ai Y."/>
            <person name="Zhai J.W."/>
            <person name="Wu S.S."/>
            <person name="Zhou Z."/>
            <person name="Hsiao Y.Y."/>
            <person name="Wu W.L."/>
            <person name="Chen Y.Y."/>
            <person name="Lin Y.F."/>
            <person name="Hsu J.L."/>
            <person name="Li C.Y."/>
            <person name="Wang Z.W."/>
            <person name="Zhao X."/>
            <person name="Zhong W.Y."/>
            <person name="Ma X.K."/>
            <person name="Ma L."/>
            <person name="Huang J."/>
            <person name="Chen G.Z."/>
            <person name="Huang M.Z."/>
            <person name="Huang L."/>
            <person name="Peng D.H."/>
            <person name="Luo Y.B."/>
            <person name="Zou S.Q."/>
            <person name="Chen S.P."/>
            <person name="Lan S."/>
            <person name="Tsai W.C."/>
            <person name="Van de Peer Y."/>
            <person name="Liu Z.J."/>
        </authorList>
    </citation>
    <scope>NUCLEOTIDE SEQUENCE [LARGE SCALE GENOMIC DNA]</scope>
    <source>
        <strain evidence="2">Lor287</strain>
    </source>
</reference>
<organism evidence="2 3">
    <name type="scientific">Platanthera zijinensis</name>
    <dbReference type="NCBI Taxonomy" id="2320716"/>
    <lineage>
        <taxon>Eukaryota</taxon>
        <taxon>Viridiplantae</taxon>
        <taxon>Streptophyta</taxon>
        <taxon>Embryophyta</taxon>
        <taxon>Tracheophyta</taxon>
        <taxon>Spermatophyta</taxon>
        <taxon>Magnoliopsida</taxon>
        <taxon>Liliopsida</taxon>
        <taxon>Asparagales</taxon>
        <taxon>Orchidaceae</taxon>
        <taxon>Orchidoideae</taxon>
        <taxon>Orchideae</taxon>
        <taxon>Orchidinae</taxon>
        <taxon>Platanthera</taxon>
    </lineage>
</organism>
<feature type="domain" description="Dynamin N-terminal" evidence="1">
    <location>
        <begin position="66"/>
        <end position="167"/>
    </location>
</feature>
<dbReference type="AlphaFoldDB" id="A0AAP0BZS6"/>
<dbReference type="Pfam" id="PF00350">
    <property type="entry name" value="Dynamin_N"/>
    <property type="match status" value="1"/>
</dbReference>
<dbReference type="GO" id="GO:0005737">
    <property type="term" value="C:cytoplasm"/>
    <property type="evidence" value="ECO:0007669"/>
    <property type="project" value="TreeGrafter"/>
</dbReference>
<proteinExistence type="predicted"/>
<name>A0AAP0BZS6_9ASPA</name>
<dbReference type="PANTHER" id="PTHR11566:SF173">
    <property type="entry name" value="DYNAMIN-RELATED PROTEIN 4C"/>
    <property type="match status" value="1"/>
</dbReference>